<dbReference type="SUPFAM" id="SSF56300">
    <property type="entry name" value="Metallo-dependent phosphatases"/>
    <property type="match status" value="1"/>
</dbReference>
<dbReference type="InterPro" id="IPR029052">
    <property type="entry name" value="Metallo-depent_PP-like"/>
</dbReference>
<dbReference type="InterPro" id="IPR004843">
    <property type="entry name" value="Calcineurin-like_PHP"/>
</dbReference>
<dbReference type="GO" id="GO:0016791">
    <property type="term" value="F:phosphatase activity"/>
    <property type="evidence" value="ECO:0007669"/>
    <property type="project" value="TreeGrafter"/>
</dbReference>
<sequence>MSWLDRLARPARGPANGRPRLNIPEMPAALYAIGDVHGCFEQFQLLQQQIIADARRVEGPKVLVMLGDYVDRGPQSAPVIDALMQPPPAGFTRICLAGNHEIMMLAHLANPGRDNGWLELGGLATLQSYGIDASLYADAGRRERQALLDAYVPRDHIDFLEHLPVLAQVGPVLFVHAAAQPGLTLAEQDETVLLWDRQALAPLPDDSWDLVVHGHTPSPQPVIAAGNINIDTGCFATGILTALRLDGNQKQDFLRVDVNNPS</sequence>
<protein>
    <recommendedName>
        <fullName evidence="1">Calcineurin-like phosphoesterase domain-containing protein</fullName>
    </recommendedName>
</protein>
<evidence type="ECO:0000259" key="1">
    <source>
        <dbReference type="Pfam" id="PF00149"/>
    </source>
</evidence>
<dbReference type="OrthoDB" id="9807890at2"/>
<dbReference type="EMBL" id="LVVY01000068">
    <property type="protein sequence ID" value="OAM78580.1"/>
    <property type="molecule type" value="Genomic_DNA"/>
</dbReference>
<dbReference type="PANTHER" id="PTHR42850:SF4">
    <property type="entry name" value="ZINC-DEPENDENT ENDOPOLYPHOSPHATASE"/>
    <property type="match status" value="1"/>
</dbReference>
<dbReference type="PANTHER" id="PTHR42850">
    <property type="entry name" value="METALLOPHOSPHOESTERASE"/>
    <property type="match status" value="1"/>
</dbReference>
<name>A0A178I1I9_9HYPH</name>
<dbReference type="InterPro" id="IPR050126">
    <property type="entry name" value="Ap4A_hydrolase"/>
</dbReference>
<feature type="domain" description="Calcineurin-like phosphoesterase" evidence="1">
    <location>
        <begin position="31"/>
        <end position="219"/>
    </location>
</feature>
<dbReference type="GO" id="GO:0008803">
    <property type="term" value="F:bis(5'-nucleosyl)-tetraphosphatase (symmetrical) activity"/>
    <property type="evidence" value="ECO:0007669"/>
    <property type="project" value="TreeGrafter"/>
</dbReference>
<organism evidence="2 3">
    <name type="scientific">Devosia elaeis</name>
    <dbReference type="NCBI Taxonomy" id="1770058"/>
    <lineage>
        <taxon>Bacteria</taxon>
        <taxon>Pseudomonadati</taxon>
        <taxon>Pseudomonadota</taxon>
        <taxon>Alphaproteobacteria</taxon>
        <taxon>Hyphomicrobiales</taxon>
        <taxon>Devosiaceae</taxon>
        <taxon>Devosia</taxon>
    </lineage>
</organism>
<evidence type="ECO:0000313" key="3">
    <source>
        <dbReference type="Proteomes" id="UP000078389"/>
    </source>
</evidence>
<proteinExistence type="predicted"/>
<keyword evidence="3" id="KW-1185">Reference proteome</keyword>
<gene>
    <name evidence="2" type="ORF">A3840_05650</name>
</gene>
<dbReference type="RefSeq" id="WP_067453197.1">
    <property type="nucleotide sequence ID" value="NZ_LVVY01000068.1"/>
</dbReference>
<dbReference type="STRING" id="1770058.A3840_05650"/>
<comment type="caution">
    <text evidence="2">The sequence shown here is derived from an EMBL/GenBank/DDBJ whole genome shotgun (WGS) entry which is preliminary data.</text>
</comment>
<evidence type="ECO:0000313" key="2">
    <source>
        <dbReference type="EMBL" id="OAM78580.1"/>
    </source>
</evidence>
<dbReference type="GO" id="GO:0110154">
    <property type="term" value="P:RNA decapping"/>
    <property type="evidence" value="ECO:0007669"/>
    <property type="project" value="TreeGrafter"/>
</dbReference>
<accession>A0A178I1I9</accession>
<dbReference type="Gene3D" id="3.60.21.10">
    <property type="match status" value="1"/>
</dbReference>
<dbReference type="AlphaFoldDB" id="A0A178I1I9"/>
<dbReference type="Proteomes" id="UP000078389">
    <property type="component" value="Unassembled WGS sequence"/>
</dbReference>
<reference evidence="2 3" key="1">
    <citation type="submission" date="2016-03" db="EMBL/GenBank/DDBJ databases">
        <title>Genome sequencing of Devosia sp. S37.</title>
        <authorList>
            <person name="Mohd Nor M."/>
        </authorList>
    </citation>
    <scope>NUCLEOTIDE SEQUENCE [LARGE SCALE GENOMIC DNA]</scope>
    <source>
        <strain evidence="2 3">S37</strain>
    </source>
</reference>
<dbReference type="Pfam" id="PF00149">
    <property type="entry name" value="Metallophos"/>
    <property type="match status" value="1"/>
</dbReference>
<dbReference type="GO" id="GO:0005737">
    <property type="term" value="C:cytoplasm"/>
    <property type="evidence" value="ECO:0007669"/>
    <property type="project" value="TreeGrafter"/>
</dbReference>